<organism evidence="1 2">
    <name type="scientific">Mycoplasma tauri</name>
    <dbReference type="NCBI Taxonomy" id="547987"/>
    <lineage>
        <taxon>Bacteria</taxon>
        <taxon>Bacillati</taxon>
        <taxon>Mycoplasmatota</taxon>
        <taxon>Mollicutes</taxon>
        <taxon>Mycoplasmataceae</taxon>
        <taxon>Mycoplasma</taxon>
    </lineage>
</organism>
<accession>A0A953NDB6</accession>
<keyword evidence="2" id="KW-1185">Reference proteome</keyword>
<reference evidence="1 2" key="1">
    <citation type="submission" date="2021-09" db="EMBL/GenBank/DDBJ databases">
        <title>WGS of Mycoplasma sp. Zaradi2 strains.</title>
        <authorList>
            <person name="Spergser J."/>
        </authorList>
    </citation>
    <scope>NUCLEOTIDE SEQUENCE [LARGE SCALE GENOMIC DNA]</scope>
    <source>
        <strain evidence="1 2">1331</strain>
    </source>
</reference>
<sequence>MEKENKRKKRKIALGILLGLAILGTSAVVAGVVISKKQGKKEAEEKELTTPKEKEALKEIKDKIKKIYDPEVDKEVKNENQIKDIKEKIDEVLSDVFSKKWFWWRRNTRMTSLGGPKKDKPKKQQSEQLKDDKNLKLKQIDLSKFKTTLEKVKKLNIDEYYKNYVEKLKKEKFEEFKSPLWKKYNQINDFYQKLILAKPDDFLVNADKKTILEVLKSIETRLKNAPLKDYDFVNNLDEELVLFYISRIEPLVFREDYLTLLGYIKEKYPKISTEDIESKVNEKLTYGGYIKDSFHFGYKNLKSRLLANENYNLNDLIPEPKHYEIGELGTKDEIYARIQQTIFQQNTNAFMQYGYFEKVIRELDKLSKKSGNYKTFFQGILYLEKQIVLINERIQAGIEMKKHYDEIKNQWYTYGAWAVNRSYEVEKRIKKTSTTEEVYKAIEDLKNIKEQGLKLESARNKYDEALKNATVFVETLKTQQEQYAEIIGELIKVIDKAKEFNTYQPTVDMYSAAEEKLKLGLQTAKIAKENKDKEIQN</sequence>
<gene>
    <name evidence="1" type="ORF">LAD73_02105</name>
</gene>
<proteinExistence type="predicted"/>
<protein>
    <submittedName>
        <fullName evidence="1">Uncharacterized protein</fullName>
    </submittedName>
</protein>
<dbReference type="Proteomes" id="UP000772186">
    <property type="component" value="Unassembled WGS sequence"/>
</dbReference>
<dbReference type="AlphaFoldDB" id="A0A953NDB6"/>
<evidence type="ECO:0000313" key="2">
    <source>
        <dbReference type="Proteomes" id="UP000772186"/>
    </source>
</evidence>
<comment type="caution">
    <text evidence="1">The sequence shown here is derived from an EMBL/GenBank/DDBJ whole genome shotgun (WGS) entry which is preliminary data.</text>
</comment>
<name>A0A953NDB6_9MOLU</name>
<dbReference type="EMBL" id="JAIQBY010000021">
    <property type="protein sequence ID" value="MBZ4195500.1"/>
    <property type="molecule type" value="Genomic_DNA"/>
</dbReference>
<evidence type="ECO:0000313" key="1">
    <source>
        <dbReference type="EMBL" id="MBZ4195500.1"/>
    </source>
</evidence>
<dbReference type="RefSeq" id="WP_223644715.1">
    <property type="nucleotide sequence ID" value="NZ_JAIQBX010000012.1"/>
</dbReference>